<evidence type="ECO:0000313" key="1">
    <source>
        <dbReference type="EMBL" id="KAK7535807.1"/>
    </source>
</evidence>
<accession>A0ABR1LKS9</accession>
<dbReference type="GeneID" id="92028746"/>
<dbReference type="EMBL" id="JBBPEH010000007">
    <property type="protein sequence ID" value="KAK7535807.1"/>
    <property type="molecule type" value="Genomic_DNA"/>
</dbReference>
<dbReference type="RefSeq" id="XP_066654223.1">
    <property type="nucleotide sequence ID" value="XM_066795840.1"/>
</dbReference>
<evidence type="ECO:0000313" key="2">
    <source>
        <dbReference type="Proteomes" id="UP001360953"/>
    </source>
</evidence>
<dbReference type="Proteomes" id="UP001360953">
    <property type="component" value="Unassembled WGS sequence"/>
</dbReference>
<gene>
    <name evidence="1" type="ORF">J3D65DRAFT_389652</name>
</gene>
<organism evidence="1 2">
    <name type="scientific">Phyllosticta citribraziliensis</name>
    <dbReference type="NCBI Taxonomy" id="989973"/>
    <lineage>
        <taxon>Eukaryota</taxon>
        <taxon>Fungi</taxon>
        <taxon>Dikarya</taxon>
        <taxon>Ascomycota</taxon>
        <taxon>Pezizomycotina</taxon>
        <taxon>Dothideomycetes</taxon>
        <taxon>Dothideomycetes incertae sedis</taxon>
        <taxon>Botryosphaeriales</taxon>
        <taxon>Phyllostictaceae</taxon>
        <taxon>Phyllosticta</taxon>
    </lineage>
</organism>
<keyword evidence="2" id="KW-1185">Reference proteome</keyword>
<reference evidence="1 2" key="1">
    <citation type="submission" date="2024-04" db="EMBL/GenBank/DDBJ databases">
        <title>Phyllosticta paracitricarpa is synonymous to the EU quarantine fungus P. citricarpa based on phylogenomic analyses.</title>
        <authorList>
            <consortium name="Lawrence Berkeley National Laboratory"/>
            <person name="Van ingen-buijs V.A."/>
            <person name="Van westerhoven A.C."/>
            <person name="Haridas S."/>
            <person name="Skiadas P."/>
            <person name="Martin F."/>
            <person name="Groenewald J.Z."/>
            <person name="Crous P.W."/>
            <person name="Seidl M.F."/>
        </authorList>
    </citation>
    <scope>NUCLEOTIDE SEQUENCE [LARGE SCALE GENOMIC DNA]</scope>
    <source>
        <strain evidence="1 2">CPC 17464</strain>
    </source>
</reference>
<sequence>MEPQPGDSLARLDWAWRQIMTLPLAEKEKNLLRRRLEGSVLAADEHVALPTARQLESLNSELRWQLRVPLSSEQRLQVVRSCAEFCAEQIETAWDTVDVSQKFGQLQVVESRAQAKEQFDDNSMRHLLERMCPCNLSGNPCRIKRCPKEHRCPSPKCAGECGLPHGQLQVQDQTCSLFLRDRARHALQFPDTAAPCPRGHDLPELRAALLAQHDELCRDHDKKGKKQRYKAKQQDEAIEKAAACPDGGDPGNKTEEDCRVARPEKKAKGCFACHRRGHVASVCWHLHPHLAPAGFTADLKVIERFLTTHP</sequence>
<proteinExistence type="predicted"/>
<protein>
    <submittedName>
        <fullName evidence="1">Uncharacterized protein</fullName>
    </submittedName>
</protein>
<comment type="caution">
    <text evidence="1">The sequence shown here is derived from an EMBL/GenBank/DDBJ whole genome shotgun (WGS) entry which is preliminary data.</text>
</comment>
<name>A0ABR1LKS9_9PEZI</name>